<dbReference type="AlphaFoldDB" id="A0A0V1FXV7"/>
<evidence type="ECO:0000313" key="2">
    <source>
        <dbReference type="Proteomes" id="UP000054995"/>
    </source>
</evidence>
<proteinExistence type="predicted"/>
<evidence type="ECO:0000313" key="1">
    <source>
        <dbReference type="EMBL" id="KRY90814.1"/>
    </source>
</evidence>
<organism evidence="1 2">
    <name type="scientific">Trichinella pseudospiralis</name>
    <name type="common">Parasitic roundworm</name>
    <dbReference type="NCBI Taxonomy" id="6337"/>
    <lineage>
        <taxon>Eukaryota</taxon>
        <taxon>Metazoa</taxon>
        <taxon>Ecdysozoa</taxon>
        <taxon>Nematoda</taxon>
        <taxon>Enoplea</taxon>
        <taxon>Dorylaimia</taxon>
        <taxon>Trichinellida</taxon>
        <taxon>Trichinellidae</taxon>
        <taxon>Trichinella</taxon>
    </lineage>
</organism>
<sequence>MGSIKCRLQYFKVQFDVLSFPKYIAPFGNMTEALFLYMKTFHFTLKSIKAKQSITYGQYLKCSIIILQTRKIDEYYC</sequence>
<name>A0A0V1FXV7_TRIPS</name>
<dbReference type="Proteomes" id="UP000054995">
    <property type="component" value="Unassembled WGS sequence"/>
</dbReference>
<protein>
    <submittedName>
        <fullName evidence="1">Uncharacterized protein</fullName>
    </submittedName>
</protein>
<comment type="caution">
    <text evidence="1">The sequence shown here is derived from an EMBL/GenBank/DDBJ whole genome shotgun (WGS) entry which is preliminary data.</text>
</comment>
<accession>A0A0V1FXV7</accession>
<keyword evidence="2" id="KW-1185">Reference proteome</keyword>
<gene>
    <name evidence="1" type="ORF">T4D_8713</name>
</gene>
<reference evidence="1 2" key="1">
    <citation type="submission" date="2015-01" db="EMBL/GenBank/DDBJ databases">
        <title>Evolution of Trichinella species and genotypes.</title>
        <authorList>
            <person name="Korhonen P.K."/>
            <person name="Edoardo P."/>
            <person name="Giuseppe L.R."/>
            <person name="Gasser R.B."/>
        </authorList>
    </citation>
    <scope>NUCLEOTIDE SEQUENCE [LARGE SCALE GENOMIC DNA]</scope>
    <source>
        <strain evidence="1">ISS470</strain>
    </source>
</reference>
<dbReference type="EMBL" id="JYDT01000018">
    <property type="protein sequence ID" value="KRY90814.1"/>
    <property type="molecule type" value="Genomic_DNA"/>
</dbReference>